<dbReference type="PROSITE" id="PS50932">
    <property type="entry name" value="HTH_LACI_2"/>
    <property type="match status" value="1"/>
</dbReference>
<feature type="domain" description="HTH lacI-type" evidence="4">
    <location>
        <begin position="6"/>
        <end position="62"/>
    </location>
</feature>
<dbReference type="SUPFAM" id="SSF53822">
    <property type="entry name" value="Periplasmic binding protein-like I"/>
    <property type="match status" value="1"/>
</dbReference>
<dbReference type="Gene3D" id="3.40.50.2300">
    <property type="match status" value="2"/>
</dbReference>
<keyword evidence="1" id="KW-0805">Transcription regulation</keyword>
<evidence type="ECO:0000313" key="5">
    <source>
        <dbReference type="EMBL" id="MFC1401457.1"/>
    </source>
</evidence>
<evidence type="ECO:0000259" key="4">
    <source>
        <dbReference type="PROSITE" id="PS50932"/>
    </source>
</evidence>
<evidence type="ECO:0000256" key="1">
    <source>
        <dbReference type="ARBA" id="ARBA00023015"/>
    </source>
</evidence>
<dbReference type="Pfam" id="PF13377">
    <property type="entry name" value="Peripla_BP_3"/>
    <property type="match status" value="1"/>
</dbReference>
<keyword evidence="2 5" id="KW-0238">DNA-binding</keyword>
<dbReference type="InterPro" id="IPR000843">
    <property type="entry name" value="HTH_LacI"/>
</dbReference>
<accession>A0ABV6UJ26</accession>
<reference evidence="5 6" key="1">
    <citation type="submission" date="2024-09" db="EMBL/GenBank/DDBJ databases">
        <authorList>
            <person name="Lee S.D."/>
        </authorList>
    </citation>
    <scope>NUCLEOTIDE SEQUENCE [LARGE SCALE GENOMIC DNA]</scope>
    <source>
        <strain evidence="5 6">N1-5</strain>
    </source>
</reference>
<keyword evidence="6" id="KW-1185">Reference proteome</keyword>
<name>A0ABV6UJ26_9ACTN</name>
<protein>
    <submittedName>
        <fullName evidence="5">LacI family DNA-binding transcriptional regulator</fullName>
    </submittedName>
</protein>
<dbReference type="Gene3D" id="1.10.260.40">
    <property type="entry name" value="lambda repressor-like DNA-binding domains"/>
    <property type="match status" value="1"/>
</dbReference>
<dbReference type="SUPFAM" id="SSF47413">
    <property type="entry name" value="lambda repressor-like DNA-binding domains"/>
    <property type="match status" value="1"/>
</dbReference>
<dbReference type="CDD" id="cd06267">
    <property type="entry name" value="PBP1_LacI_sugar_binding-like"/>
    <property type="match status" value="1"/>
</dbReference>
<dbReference type="Pfam" id="PF00356">
    <property type="entry name" value="LacI"/>
    <property type="match status" value="1"/>
</dbReference>
<gene>
    <name evidence="5" type="ORF">ACEZDJ_09170</name>
</gene>
<evidence type="ECO:0000256" key="2">
    <source>
        <dbReference type="ARBA" id="ARBA00023125"/>
    </source>
</evidence>
<keyword evidence="3" id="KW-0804">Transcription</keyword>
<dbReference type="InterPro" id="IPR010982">
    <property type="entry name" value="Lambda_DNA-bd_dom_sf"/>
</dbReference>
<dbReference type="CDD" id="cd01392">
    <property type="entry name" value="HTH_LacI"/>
    <property type="match status" value="1"/>
</dbReference>
<proteinExistence type="predicted"/>
<dbReference type="RefSeq" id="WP_030260004.1">
    <property type="nucleotide sequence ID" value="NZ_JBHEZZ010000004.1"/>
</dbReference>
<dbReference type="EMBL" id="JBHEZZ010000004">
    <property type="protein sequence ID" value="MFC1401457.1"/>
    <property type="molecule type" value="Genomic_DNA"/>
</dbReference>
<evidence type="ECO:0000313" key="6">
    <source>
        <dbReference type="Proteomes" id="UP001592528"/>
    </source>
</evidence>
<evidence type="ECO:0000256" key="3">
    <source>
        <dbReference type="ARBA" id="ARBA00023163"/>
    </source>
</evidence>
<dbReference type="PANTHER" id="PTHR30146">
    <property type="entry name" value="LACI-RELATED TRANSCRIPTIONAL REPRESSOR"/>
    <property type="match status" value="1"/>
</dbReference>
<organism evidence="5 6">
    <name type="scientific">Streptacidiphilus cavernicola</name>
    <dbReference type="NCBI Taxonomy" id="3342716"/>
    <lineage>
        <taxon>Bacteria</taxon>
        <taxon>Bacillati</taxon>
        <taxon>Actinomycetota</taxon>
        <taxon>Actinomycetes</taxon>
        <taxon>Kitasatosporales</taxon>
        <taxon>Streptomycetaceae</taxon>
        <taxon>Streptacidiphilus</taxon>
    </lineage>
</organism>
<dbReference type="Proteomes" id="UP001592528">
    <property type="component" value="Unassembled WGS sequence"/>
</dbReference>
<dbReference type="GO" id="GO:0003677">
    <property type="term" value="F:DNA binding"/>
    <property type="evidence" value="ECO:0007669"/>
    <property type="project" value="UniProtKB-KW"/>
</dbReference>
<dbReference type="InterPro" id="IPR028082">
    <property type="entry name" value="Peripla_BP_I"/>
</dbReference>
<sequence>MAGRRPTLDDVARAAGVHKATASRALNPETRNQVKSETAHRITVAARRLGYVPNTLARGLRTSRSTAVGVLVPDLTNPLFPPIVRGIQDRLDAHGYTALLVNTDNDEARERAQFAELASRRVDGFIVATARRQHPLLAEAAERGTALVTVNRTVELPGTPAVVGDDADGVAQAVAHLRLLGHTRIAHLAGPQSVSTGAVRLRAFLQQAGPAGGAVVECAGYTEQAGRAATRRLLDQCPGTTAVLAGNDLIALGALAELAARGRRCPRDLSVVGFNDMPFADRFQPPLTTVRVPHHEMGVQAAQLLVELLTGPQTIARTVVLPTQLVVRDSTAAPPPPL</sequence>
<dbReference type="InterPro" id="IPR046335">
    <property type="entry name" value="LacI/GalR-like_sensor"/>
</dbReference>
<dbReference type="SMART" id="SM00354">
    <property type="entry name" value="HTH_LACI"/>
    <property type="match status" value="1"/>
</dbReference>
<dbReference type="PANTHER" id="PTHR30146:SF138">
    <property type="entry name" value="TRANSCRIPTIONAL REGULATORY PROTEIN"/>
    <property type="match status" value="1"/>
</dbReference>
<comment type="caution">
    <text evidence="5">The sequence shown here is derived from an EMBL/GenBank/DDBJ whole genome shotgun (WGS) entry which is preliminary data.</text>
</comment>